<feature type="transmembrane region" description="Helical" evidence="1">
    <location>
        <begin position="84"/>
        <end position="106"/>
    </location>
</feature>
<dbReference type="InterPro" id="IPR021683">
    <property type="entry name" value="DUF3267"/>
</dbReference>
<gene>
    <name evidence="2" type="ORF">G5B42_07400</name>
</gene>
<protein>
    <submittedName>
        <fullName evidence="2">DUF3267 domain-containing protein</fullName>
    </submittedName>
</protein>
<organism evidence="2 3">
    <name type="scientific">Capillibacterium thermochitinicola</name>
    <dbReference type="NCBI Taxonomy" id="2699427"/>
    <lineage>
        <taxon>Bacteria</taxon>
        <taxon>Bacillati</taxon>
        <taxon>Bacillota</taxon>
        <taxon>Capillibacterium</taxon>
    </lineage>
</organism>
<evidence type="ECO:0000256" key="1">
    <source>
        <dbReference type="SAM" id="Phobius"/>
    </source>
</evidence>
<keyword evidence="1" id="KW-0812">Transmembrane</keyword>
<comment type="caution">
    <text evidence="2">The sequence shown here is derived from an EMBL/GenBank/DDBJ whole genome shotgun (WGS) entry which is preliminary data.</text>
</comment>
<feature type="transmembrane region" description="Helical" evidence="1">
    <location>
        <begin position="28"/>
        <end position="52"/>
    </location>
</feature>
<keyword evidence="3" id="KW-1185">Reference proteome</keyword>
<dbReference type="EMBL" id="JAAKDE010000014">
    <property type="protein sequence ID" value="MBA2133368.1"/>
    <property type="molecule type" value="Genomic_DNA"/>
</dbReference>
<accession>A0A8J6LMY7</accession>
<reference evidence="2" key="1">
    <citation type="submission" date="2020-06" db="EMBL/GenBank/DDBJ databases">
        <title>Novel chitinolytic bacterium.</title>
        <authorList>
            <person name="Ungkulpasvich U."/>
            <person name="Kosugi A."/>
            <person name="Uke A."/>
        </authorList>
    </citation>
    <scope>NUCLEOTIDE SEQUENCE</scope>
    <source>
        <strain evidence="2">UUS1-1</strain>
    </source>
</reference>
<keyword evidence="1" id="KW-0472">Membrane</keyword>
<name>A0A8J6LMY7_9FIRM</name>
<proteinExistence type="predicted"/>
<dbReference type="Pfam" id="PF11667">
    <property type="entry name" value="DUF3267"/>
    <property type="match status" value="1"/>
</dbReference>
<sequence>MAFPIALVLYLLYLVVNGTGQQGSGPRFLFIVLFLLGIVLHELIHGAVFAAFAKDKWRAVRFGIHWPTLTPYCSCVEALSLPKYVLICAMPTIIFGLLPYFIGLAFGLSTLAYFGLLFIFAGGGDAYILWMIRKERQGLILDHPYLVGCVVFSPKLSDSCSTPVPAGQRSDVNLN</sequence>
<keyword evidence="1" id="KW-1133">Transmembrane helix</keyword>
<evidence type="ECO:0000313" key="3">
    <source>
        <dbReference type="Proteomes" id="UP000657177"/>
    </source>
</evidence>
<dbReference type="AlphaFoldDB" id="A0A8J6LMY7"/>
<feature type="transmembrane region" description="Helical" evidence="1">
    <location>
        <begin position="112"/>
        <end position="132"/>
    </location>
</feature>
<evidence type="ECO:0000313" key="2">
    <source>
        <dbReference type="EMBL" id="MBA2133368.1"/>
    </source>
</evidence>
<dbReference type="Proteomes" id="UP000657177">
    <property type="component" value="Unassembled WGS sequence"/>
</dbReference>